<dbReference type="PANTHER" id="PTHR22923:SF116">
    <property type="entry name" value="C1Q DOMAIN-CONTAINING PROTEIN"/>
    <property type="match status" value="1"/>
</dbReference>
<proteinExistence type="evidence at transcript level"/>
<dbReference type="GeneID" id="373254"/>
<evidence type="ECO:0000313" key="6">
    <source>
        <dbReference type="EMBL" id="AAK11307.1"/>
    </source>
</evidence>
<feature type="domain" description="C1q" evidence="5">
    <location>
        <begin position="173"/>
        <end position="321"/>
    </location>
</feature>
<dbReference type="PANTHER" id="PTHR22923">
    <property type="entry name" value="CEREBELLIN-RELATED"/>
    <property type="match status" value="1"/>
</dbReference>
<dbReference type="OrthoDB" id="6080680at2759"/>
<protein>
    <submittedName>
        <fullName evidence="6">Cortical vesicle protein CV34-53</fullName>
    </submittedName>
</protein>
<organism evidence="6">
    <name type="scientific">Strongylocentrotus purpuratus</name>
    <name type="common">Purple sea urchin</name>
    <dbReference type="NCBI Taxonomy" id="7668"/>
    <lineage>
        <taxon>Eukaryota</taxon>
        <taxon>Metazoa</taxon>
        <taxon>Echinodermata</taxon>
        <taxon>Eleutherozoa</taxon>
        <taxon>Echinozoa</taxon>
        <taxon>Echinoidea</taxon>
        <taxon>Euechinoidea</taxon>
        <taxon>Echinacea</taxon>
        <taxon>Camarodonta</taxon>
        <taxon>Echinidea</taxon>
        <taxon>Strongylocentrotidae</taxon>
        <taxon>Strongylocentrotus</taxon>
    </lineage>
</organism>
<name>Q9BMJ5_STRPU</name>
<dbReference type="Pfam" id="PF00386">
    <property type="entry name" value="C1q"/>
    <property type="match status" value="1"/>
</dbReference>
<sequence>MASGPSYMLLCILMLMIVREGVASSEFLNDFGLCIVDKALTLSSVPDLTFSTDPVVERGSAASFDKMQVTQLIEINDDGTYLFIIHRAGIIAGDSEDDAPAPFLLAINAPDGEIAEIVDTGEGSISTVHVLADLKRDDSVFITVQEDDDVGDEKRPFIFSVFLLYHTPIVSFPRARQSAFSVKLDDVDLSVADSIIKSFESPTVNIGDEFDRTTGVYTAPFEGLYVFHLAVTFSSEADGEGRAAVAFQTNGNTKAQVSDKVQSAQTTEIFRGPYVDYYVPPQNSAITVAQNLNQGDKITLRNVIAVSGVSGSVTFVGYLLS</sequence>
<keyword evidence="2" id="KW-0964">Secreted</keyword>
<feature type="chain" id="PRO_5004327302" evidence="4">
    <location>
        <begin position="24"/>
        <end position="321"/>
    </location>
</feature>
<evidence type="ECO:0000256" key="2">
    <source>
        <dbReference type="ARBA" id="ARBA00022525"/>
    </source>
</evidence>
<dbReference type="SUPFAM" id="SSF49842">
    <property type="entry name" value="TNF-like"/>
    <property type="match status" value="2"/>
</dbReference>
<evidence type="ECO:0000259" key="5">
    <source>
        <dbReference type="PROSITE" id="PS50871"/>
    </source>
</evidence>
<dbReference type="RefSeq" id="NP_999669.2">
    <property type="nucleotide sequence ID" value="NM_214504.2"/>
</dbReference>
<evidence type="ECO:0000256" key="4">
    <source>
        <dbReference type="SAM" id="SignalP"/>
    </source>
</evidence>
<evidence type="ECO:0000256" key="3">
    <source>
        <dbReference type="ARBA" id="ARBA00022729"/>
    </source>
</evidence>
<comment type="subcellular location">
    <subcellularLocation>
        <location evidence="1">Secreted</location>
    </subcellularLocation>
</comment>
<reference evidence="6" key="1">
    <citation type="submission" date="2000-11" db="EMBL/GenBank/DDBJ databases">
        <title>Cortical vesicle proteins are also expressed in pluteus larvae.</title>
        <authorList>
            <person name="Timmers K."/>
            <person name="Chen H.-C."/>
            <person name="Zimmerberg J."/>
        </authorList>
    </citation>
    <scope>NUCLEOTIDE SEQUENCE</scope>
    <source>
        <tissue evidence="6">Ovary</tissue>
    </source>
</reference>
<dbReference type="InterPro" id="IPR001073">
    <property type="entry name" value="C1q_dom"/>
</dbReference>
<dbReference type="KEGG" id="spu:373254"/>
<feature type="signal peptide" evidence="4">
    <location>
        <begin position="1"/>
        <end position="23"/>
    </location>
</feature>
<evidence type="ECO:0000256" key="1">
    <source>
        <dbReference type="ARBA" id="ARBA00004613"/>
    </source>
</evidence>
<dbReference type="InterPro" id="IPR050822">
    <property type="entry name" value="Cerebellin_Synaptic_Org"/>
</dbReference>
<dbReference type="EMBL" id="AF321317">
    <property type="protein sequence ID" value="AAK11307.1"/>
    <property type="molecule type" value="mRNA"/>
</dbReference>
<keyword evidence="3 4" id="KW-0732">Signal</keyword>
<dbReference type="AlphaFoldDB" id="Q9BMJ5"/>
<dbReference type="GO" id="GO:0005576">
    <property type="term" value="C:extracellular region"/>
    <property type="evidence" value="ECO:0007669"/>
    <property type="project" value="UniProtKB-SubCell"/>
</dbReference>
<dbReference type="PROSITE" id="PS50871">
    <property type="entry name" value="C1Q"/>
    <property type="match status" value="1"/>
</dbReference>
<accession>Q9BMJ5</accession>
<dbReference type="Gene3D" id="2.60.120.40">
    <property type="match status" value="1"/>
</dbReference>
<dbReference type="InterPro" id="IPR008983">
    <property type="entry name" value="Tumour_necrosis_fac-like_dom"/>
</dbReference>